<reference evidence="2" key="1">
    <citation type="submission" date="2019-06" db="EMBL/GenBank/DDBJ databases">
        <title>The complete genome of Emcibacter congregatus ZYLT.</title>
        <authorList>
            <person name="Zhao Z."/>
        </authorList>
    </citation>
    <scope>NUCLEOTIDE SEQUENCE [LARGE SCALE GENOMIC DNA]</scope>
    <source>
        <strain evidence="2">MCCC 1A06723</strain>
    </source>
</reference>
<sequence>MNRMIRKCFSLTGLWLVLSLAPLGVSGAVYALSEPEELYRSHHLSPEQLIKLQQEGDILSLEEIIRLLKRSGDDRLLEVELLERKGYLFYKVEILEKSGIVKKYMLDARTGQPVTRHDQGE</sequence>
<comment type="caution">
    <text evidence="1">The sequence shown here is derived from an EMBL/GenBank/DDBJ whole genome shotgun (WGS) entry which is preliminary data.</text>
</comment>
<accession>A0A501PKF6</accession>
<dbReference type="RefSeq" id="WP_139940419.1">
    <property type="nucleotide sequence ID" value="NZ_VFIY01000006.1"/>
</dbReference>
<dbReference type="Proteomes" id="UP000319148">
    <property type="component" value="Unassembled WGS sequence"/>
</dbReference>
<name>A0A501PKF6_9PROT</name>
<protein>
    <recommendedName>
        <fullName evidence="3">PepSY domain-containing protein</fullName>
    </recommendedName>
</protein>
<proteinExistence type="predicted"/>
<dbReference type="EMBL" id="VFIY01000006">
    <property type="protein sequence ID" value="TPD60745.1"/>
    <property type="molecule type" value="Genomic_DNA"/>
</dbReference>
<evidence type="ECO:0000313" key="2">
    <source>
        <dbReference type="Proteomes" id="UP000319148"/>
    </source>
</evidence>
<keyword evidence="2" id="KW-1185">Reference proteome</keyword>
<organism evidence="1 2">
    <name type="scientific">Emcibacter nanhaiensis</name>
    <dbReference type="NCBI Taxonomy" id="1505037"/>
    <lineage>
        <taxon>Bacteria</taxon>
        <taxon>Pseudomonadati</taxon>
        <taxon>Pseudomonadota</taxon>
        <taxon>Alphaproteobacteria</taxon>
        <taxon>Emcibacterales</taxon>
        <taxon>Emcibacteraceae</taxon>
        <taxon>Emcibacter</taxon>
    </lineage>
</organism>
<gene>
    <name evidence="1" type="ORF">FIV46_08455</name>
</gene>
<evidence type="ECO:0000313" key="1">
    <source>
        <dbReference type="EMBL" id="TPD60745.1"/>
    </source>
</evidence>
<evidence type="ECO:0008006" key="3">
    <source>
        <dbReference type="Google" id="ProtNLM"/>
    </source>
</evidence>
<dbReference type="OrthoDB" id="7856745at2"/>
<dbReference type="AlphaFoldDB" id="A0A501PKF6"/>